<organism evidence="5 6">
    <name type="scientific">Caenorhabditis briggsae</name>
    <dbReference type="NCBI Taxonomy" id="6238"/>
    <lineage>
        <taxon>Eukaryota</taxon>
        <taxon>Metazoa</taxon>
        <taxon>Ecdysozoa</taxon>
        <taxon>Nematoda</taxon>
        <taxon>Chromadorea</taxon>
        <taxon>Rhabditida</taxon>
        <taxon>Rhabditina</taxon>
        <taxon>Rhabditomorpha</taxon>
        <taxon>Rhabditoidea</taxon>
        <taxon>Rhabditidae</taxon>
        <taxon>Peloderinae</taxon>
        <taxon>Caenorhabditis</taxon>
    </lineage>
</organism>
<keyword evidence="2" id="KW-0472">Membrane</keyword>
<reference evidence="5 6" key="1">
    <citation type="journal article" date="2003" name="PLoS Biol.">
        <title>The genome sequence of Caenorhabditis briggsae: a platform for comparative genomics.</title>
        <authorList>
            <person name="Stein L.D."/>
            <person name="Bao Z."/>
            <person name="Blasiar D."/>
            <person name="Blumenthal T."/>
            <person name="Brent M.R."/>
            <person name="Chen N."/>
            <person name="Chinwalla A."/>
            <person name="Clarke L."/>
            <person name="Clee C."/>
            <person name="Coghlan A."/>
            <person name="Coulson A."/>
            <person name="D'Eustachio P."/>
            <person name="Fitch D.H."/>
            <person name="Fulton L.A."/>
            <person name="Fulton R.E."/>
            <person name="Griffiths-Jones S."/>
            <person name="Harris T.W."/>
            <person name="Hillier L.W."/>
            <person name="Kamath R."/>
            <person name="Kuwabara P.E."/>
            <person name="Mardis E.R."/>
            <person name="Marra M.A."/>
            <person name="Miner T.L."/>
            <person name="Minx P."/>
            <person name="Mullikin J.C."/>
            <person name="Plumb R.W."/>
            <person name="Rogers J."/>
            <person name="Schein J.E."/>
            <person name="Sohrmann M."/>
            <person name="Spieth J."/>
            <person name="Stajich J.E."/>
            <person name="Wei C."/>
            <person name="Willey D."/>
            <person name="Wilson R.K."/>
            <person name="Durbin R."/>
            <person name="Waterston R.H."/>
        </authorList>
    </citation>
    <scope>NUCLEOTIDE SEQUENCE [LARGE SCALE GENOMIC DNA]</scope>
    <source>
        <strain evidence="5 6">AF16</strain>
    </source>
</reference>
<dbReference type="InterPro" id="IPR001623">
    <property type="entry name" value="DnaJ_domain"/>
</dbReference>
<dbReference type="OMA" id="QLDKHTM"/>
<keyword evidence="6" id="KW-1185">Reference proteome</keyword>
<protein>
    <submittedName>
        <fullName evidence="5">Protein CBR-DNJ-9</fullName>
    </submittedName>
</protein>
<dbReference type="Pfam" id="PF00226">
    <property type="entry name" value="DnaJ"/>
    <property type="match status" value="1"/>
</dbReference>
<dbReference type="InterPro" id="IPR024586">
    <property type="entry name" value="DnaJ-like_C11_C"/>
</dbReference>
<gene>
    <name evidence="7" type="primary">dnj-9</name>
    <name evidence="5" type="synonym">Cbr-dnj-9</name>
    <name evidence="7" type="ORF">CBG24572</name>
    <name evidence="5" type="ORF">CBG_24572</name>
</gene>
<feature type="domain" description="J" evidence="4">
    <location>
        <begin position="145"/>
        <end position="215"/>
    </location>
</feature>
<dbReference type="InterPro" id="IPR036869">
    <property type="entry name" value="J_dom_sf"/>
</dbReference>
<dbReference type="STRING" id="6238.A8WL02"/>
<evidence type="ECO:0000256" key="1">
    <source>
        <dbReference type="ARBA" id="ARBA00004370"/>
    </source>
</evidence>
<dbReference type="EMBL" id="HE601411">
    <property type="protein sequence ID" value="CAP21147.1"/>
    <property type="molecule type" value="Genomic_DNA"/>
</dbReference>
<dbReference type="PROSITE" id="PS50076">
    <property type="entry name" value="DNAJ_2"/>
    <property type="match status" value="1"/>
</dbReference>
<dbReference type="WormBase" id="CBG24572">
    <property type="protein sequence ID" value="CBP46708"/>
    <property type="gene ID" value="WBGene00042650"/>
    <property type="gene designation" value="Cbr-dnj-9"/>
</dbReference>
<evidence type="ECO:0000313" key="7">
    <source>
        <dbReference type="WormBase" id="CBG24572"/>
    </source>
</evidence>
<dbReference type="Proteomes" id="UP000008549">
    <property type="component" value="Unassembled WGS sequence"/>
</dbReference>
<name>A8WL02_CAEBR</name>
<dbReference type="PROSITE" id="PS00636">
    <property type="entry name" value="DNAJ_1"/>
    <property type="match status" value="1"/>
</dbReference>
<dbReference type="CDD" id="cd06257">
    <property type="entry name" value="DnaJ"/>
    <property type="match status" value="1"/>
</dbReference>
<evidence type="ECO:0000313" key="6">
    <source>
        <dbReference type="Proteomes" id="UP000008549"/>
    </source>
</evidence>
<dbReference type="CTD" id="8590368"/>
<comment type="subcellular location">
    <subcellularLocation>
        <location evidence="1">Membrane</location>
    </subcellularLocation>
</comment>
<dbReference type="GO" id="GO:0005739">
    <property type="term" value="C:mitochondrion"/>
    <property type="evidence" value="ECO:0007669"/>
    <property type="project" value="GOC"/>
</dbReference>
<dbReference type="SUPFAM" id="SSF46565">
    <property type="entry name" value="Chaperone J-domain"/>
    <property type="match status" value="1"/>
</dbReference>
<dbReference type="PRINTS" id="PR00625">
    <property type="entry name" value="JDOMAIN"/>
</dbReference>
<dbReference type="Gene3D" id="1.10.287.110">
    <property type="entry name" value="DnaJ domain"/>
    <property type="match status" value="1"/>
</dbReference>
<dbReference type="InterPro" id="IPR055225">
    <property type="entry name" value="DNAJC11-like_beta-barrel"/>
</dbReference>
<evidence type="ECO:0000256" key="3">
    <source>
        <dbReference type="ARBA" id="ARBA00023186"/>
    </source>
</evidence>
<dbReference type="HOGENOM" id="CLU_019611_2_0_1"/>
<evidence type="ECO:0000313" key="5">
    <source>
        <dbReference type="EMBL" id="CAP21147.1"/>
    </source>
</evidence>
<dbReference type="GO" id="GO:0042407">
    <property type="term" value="P:cristae formation"/>
    <property type="evidence" value="ECO:0000318"/>
    <property type="project" value="GO_Central"/>
</dbReference>
<dbReference type="GO" id="GO:0016020">
    <property type="term" value="C:membrane"/>
    <property type="evidence" value="ECO:0007669"/>
    <property type="project" value="UniProtKB-SubCell"/>
</dbReference>
<keyword evidence="3" id="KW-0143">Chaperone</keyword>
<dbReference type="SMART" id="SM00271">
    <property type="entry name" value="DnaJ"/>
    <property type="match status" value="1"/>
</dbReference>
<dbReference type="InterPro" id="IPR052243">
    <property type="entry name" value="Mito_inner_membrane_organizer"/>
</dbReference>
<dbReference type="eggNOG" id="KOG0718">
    <property type="taxonomic scope" value="Eukaryota"/>
</dbReference>
<reference evidence="5 6" key="2">
    <citation type="journal article" date="2011" name="PLoS Genet.">
        <title>Caenorhabditis briggsae recombinant inbred line genotypes reveal inter-strain incompatibility and the evolution of recombination.</title>
        <authorList>
            <person name="Ross J.A."/>
            <person name="Koboldt D.C."/>
            <person name="Staisch J.E."/>
            <person name="Chamberlin H.M."/>
            <person name="Gupta B.P."/>
            <person name="Miller R.D."/>
            <person name="Baird S.E."/>
            <person name="Haag E.S."/>
        </authorList>
    </citation>
    <scope>NUCLEOTIDE SEQUENCE [LARGE SCALE GENOMIC DNA]</scope>
    <source>
        <strain evidence="5 6">AF16</strain>
    </source>
</reference>
<dbReference type="GeneID" id="8590368"/>
<dbReference type="AlphaFoldDB" id="A8WL02"/>
<dbReference type="KEGG" id="cbr:CBG_24572"/>
<dbReference type="Pfam" id="PF22774">
    <property type="entry name" value="DNAJC11_beta-barrel"/>
    <property type="match status" value="1"/>
</dbReference>
<proteinExistence type="predicted"/>
<accession>A8WL02</accession>
<evidence type="ECO:0000259" key="4">
    <source>
        <dbReference type="PROSITE" id="PS50076"/>
    </source>
</evidence>
<dbReference type="PANTHER" id="PTHR44157:SF1">
    <property type="entry name" value="DNAJ HOMOLOG SUBFAMILY C MEMBER 11"/>
    <property type="match status" value="1"/>
</dbReference>
<sequence length="689" mass="79517">MSSRAVPYRCVQMSSTFNHFSIQFVLIVLLLTQLISSSPLLVVRRVQPSYYQTIQQLEKMIDHEQVLRRHRKSIPDEYFTEFSALELLDRHRRGQPISDYTDEFSADPFEDVYFLRIFHLWGRRRGSFARRRRRNRFLCDSQCSQRCEYFTEKKYIMATDDEIIKAYRKRCLMFHPDRFTDNDEKKDAERVFVKLRRAHEVLLDPKQRAIYDALGVQGLDTQGWELVSRSANPENIRKEYEFLQRLKERELMLQRVHPTSTFMIKTTVAGMFQENEEDRYPPQLLGISLSQSVDCAFTGVDRFGLSGRVKTGNGRGDGSVSAVWKRVAGNVNLENTVSLSADSVSLTCRAARNVFTRAAVIVQPQLQYNMLHEAFIPSIALIYSMKLHPRWQGSIVLNISPIANALTTTMVHTENNHAKAVGSLTLSPVNSNVRLVYFIRKPENDAVTEMSVQMTTYGINPAIIMDRRLSRYSRLSCSFHFSFPSCLLYTKFKLKAGQSTFDWQIVLCDDKEALSRSVLYGVAIPYFTFQLAKMIFRPWWERFKMMFEDNSREQEVDVAKKEEAANIVNLMRATAERIKRDEESKNGVIIESARYGQCDISGTRAYPLAGERTIDVTVPLQAMVNDSQLRVYTVKSQLPGFYDPCPGDPKMLTVRYFFRGEEHSCTVADEMPLMIPLRGEIDAKPLLID</sequence>
<dbReference type="Pfam" id="PF11875">
    <property type="entry name" value="DnaJ-like_C11_C"/>
    <property type="match status" value="1"/>
</dbReference>
<dbReference type="RefSeq" id="XP_002648365.1">
    <property type="nucleotide sequence ID" value="XM_002648319.1"/>
</dbReference>
<dbReference type="PANTHER" id="PTHR44157">
    <property type="entry name" value="DNAJ HOMOLOG SUBFAMILY C MEMBER 11"/>
    <property type="match status" value="1"/>
</dbReference>
<evidence type="ECO:0000256" key="2">
    <source>
        <dbReference type="ARBA" id="ARBA00023136"/>
    </source>
</evidence>
<dbReference type="InterPro" id="IPR018253">
    <property type="entry name" value="DnaJ_domain_CS"/>
</dbReference>